<dbReference type="InterPro" id="IPR014189">
    <property type="entry name" value="Quinone_OxRdtase_PIG3"/>
</dbReference>
<proteinExistence type="predicted"/>
<dbReference type="OrthoDB" id="9785812at2"/>
<evidence type="ECO:0000256" key="2">
    <source>
        <dbReference type="ARBA" id="ARBA00023002"/>
    </source>
</evidence>
<keyword evidence="1" id="KW-0521">NADP</keyword>
<keyword evidence="5" id="KW-1185">Reference proteome</keyword>
<dbReference type="AlphaFoldDB" id="A0A2N5Y488"/>
<gene>
    <name evidence="4" type="ORF">CWI75_07310</name>
</gene>
<dbReference type="SUPFAM" id="SSF51735">
    <property type="entry name" value="NAD(P)-binding Rossmann-fold domains"/>
    <property type="match status" value="1"/>
</dbReference>
<sequence>MRCIEISAPGGPEMLHLAQRSTPDIGAGDVLIEVVAAGVNRPDVMQRRGLYPAPPGASDLPGLEVAGIVAAVGSDVQQWQVGDRVCALTNGGGYAEYAVAPAGQCLPVPKGMDLTAAAGLPETCFTVWTNVFDRGRLRPGESLLVHGGSSGIGTTAIQIARALGATVYATAGSDEKCAACEELGAVRAVNYRDEDFVEVLKEVTGGKGVDVILDMVGGDYINRNIELAAVEGRIINIAYQGGFEATVNFVPVLLKRLTLAASTLRPQSAEAKAGIATSLRHTVWPLLVTGEFKPVIAATYPLEEAPQAHALMESSRHIGKIILEIGHRHS</sequence>
<dbReference type="NCBIfam" id="TIGR02824">
    <property type="entry name" value="quinone_pig3"/>
    <property type="match status" value="1"/>
</dbReference>
<evidence type="ECO:0000256" key="1">
    <source>
        <dbReference type="ARBA" id="ARBA00022857"/>
    </source>
</evidence>
<evidence type="ECO:0000313" key="5">
    <source>
        <dbReference type="Proteomes" id="UP000234845"/>
    </source>
</evidence>
<dbReference type="SUPFAM" id="SSF50129">
    <property type="entry name" value="GroES-like"/>
    <property type="match status" value="1"/>
</dbReference>
<dbReference type="RefSeq" id="WP_101520814.1">
    <property type="nucleotide sequence ID" value="NZ_PKLZ01000003.1"/>
</dbReference>
<dbReference type="PANTHER" id="PTHR48106">
    <property type="entry name" value="QUINONE OXIDOREDUCTASE PIG3-RELATED"/>
    <property type="match status" value="1"/>
</dbReference>
<dbReference type="Gene3D" id="3.40.50.720">
    <property type="entry name" value="NAD(P)-binding Rossmann-like Domain"/>
    <property type="match status" value="1"/>
</dbReference>
<dbReference type="InterPro" id="IPR013149">
    <property type="entry name" value="ADH-like_C"/>
</dbReference>
<dbReference type="Gene3D" id="3.90.180.10">
    <property type="entry name" value="Medium-chain alcohol dehydrogenases, catalytic domain"/>
    <property type="match status" value="1"/>
</dbReference>
<name>A0A2N5Y488_9GAMM</name>
<dbReference type="InterPro" id="IPR020843">
    <property type="entry name" value="ER"/>
</dbReference>
<dbReference type="InterPro" id="IPR013154">
    <property type="entry name" value="ADH-like_N"/>
</dbReference>
<dbReference type="Pfam" id="PF00107">
    <property type="entry name" value="ADH_zinc_N"/>
    <property type="match status" value="1"/>
</dbReference>
<accession>A0A2N5Y488</accession>
<dbReference type="EMBL" id="PKLZ01000003">
    <property type="protein sequence ID" value="PLW83213.1"/>
    <property type="molecule type" value="Genomic_DNA"/>
</dbReference>
<organism evidence="4 5">
    <name type="scientific">Kineobactrum sediminis</name>
    <dbReference type="NCBI Taxonomy" id="1905677"/>
    <lineage>
        <taxon>Bacteria</taxon>
        <taxon>Pseudomonadati</taxon>
        <taxon>Pseudomonadota</taxon>
        <taxon>Gammaproteobacteria</taxon>
        <taxon>Cellvibrionales</taxon>
        <taxon>Halieaceae</taxon>
        <taxon>Kineobactrum</taxon>
    </lineage>
</organism>
<dbReference type="GO" id="GO:0016651">
    <property type="term" value="F:oxidoreductase activity, acting on NAD(P)H"/>
    <property type="evidence" value="ECO:0007669"/>
    <property type="project" value="TreeGrafter"/>
</dbReference>
<comment type="caution">
    <text evidence="4">The sequence shown here is derived from an EMBL/GenBank/DDBJ whole genome shotgun (WGS) entry which is preliminary data.</text>
</comment>
<feature type="domain" description="Enoyl reductase (ER)" evidence="3">
    <location>
        <begin position="10"/>
        <end position="323"/>
    </location>
</feature>
<dbReference type="InterPro" id="IPR036291">
    <property type="entry name" value="NAD(P)-bd_dom_sf"/>
</dbReference>
<evidence type="ECO:0000313" key="4">
    <source>
        <dbReference type="EMBL" id="PLW83213.1"/>
    </source>
</evidence>
<dbReference type="GO" id="GO:0070402">
    <property type="term" value="F:NADPH binding"/>
    <property type="evidence" value="ECO:0007669"/>
    <property type="project" value="TreeGrafter"/>
</dbReference>
<dbReference type="CDD" id="cd05276">
    <property type="entry name" value="p53_inducible_oxidoreductase"/>
    <property type="match status" value="1"/>
</dbReference>
<dbReference type="InterPro" id="IPR011032">
    <property type="entry name" value="GroES-like_sf"/>
</dbReference>
<evidence type="ECO:0000259" key="3">
    <source>
        <dbReference type="SMART" id="SM00829"/>
    </source>
</evidence>
<keyword evidence="2" id="KW-0560">Oxidoreductase</keyword>
<protein>
    <submittedName>
        <fullName evidence="4">NAD(P)H-quinone oxidoreductase</fullName>
    </submittedName>
</protein>
<dbReference type="Proteomes" id="UP000234845">
    <property type="component" value="Unassembled WGS sequence"/>
</dbReference>
<dbReference type="SMART" id="SM00829">
    <property type="entry name" value="PKS_ER"/>
    <property type="match status" value="1"/>
</dbReference>
<dbReference type="PANTHER" id="PTHR48106:SF8">
    <property type="entry name" value="OS02G0805600 PROTEIN"/>
    <property type="match status" value="1"/>
</dbReference>
<reference evidence="5" key="1">
    <citation type="submission" date="2017-11" db="EMBL/GenBank/DDBJ databases">
        <title>The draft genome sequence of Chromatocurvus sp. F02.</title>
        <authorList>
            <person name="Du Z.-J."/>
            <person name="Chang Y.-Q."/>
        </authorList>
    </citation>
    <scope>NUCLEOTIDE SEQUENCE [LARGE SCALE GENOMIC DNA]</scope>
    <source>
        <strain evidence="5">F02</strain>
    </source>
</reference>
<dbReference type="Pfam" id="PF08240">
    <property type="entry name" value="ADH_N"/>
    <property type="match status" value="1"/>
</dbReference>